<dbReference type="Proteomes" id="UP001271263">
    <property type="component" value="Unassembled WGS sequence"/>
</dbReference>
<evidence type="ECO:0000313" key="1">
    <source>
        <dbReference type="EMBL" id="MDR8523106.1"/>
    </source>
</evidence>
<accession>A0AAW8NLL9</accession>
<dbReference type="RefSeq" id="WP_310654216.1">
    <property type="nucleotide sequence ID" value="NZ_JAPMLA010000003.1"/>
</dbReference>
<evidence type="ECO:0000313" key="3">
    <source>
        <dbReference type="Proteomes" id="UP001259340"/>
    </source>
</evidence>
<sequence length="314" mass="35745">MKLKLLVISALFMISDITYGHTFDYLFSCDNCSQPEIKAKYLVPDYTGEPDGEEDESEAEEYSVLIVDSVLNQFHAYEVLVDYQEKSVDDMRLNNKELDLASKALEIAQIKSKLKLMFNRDIDKLDFSSTQSSKQFNSKSNSELDCQDPGIVAKSRICQDIYTREIAEEILAKNINELMLEEKNWQNTVTFNFGAISWSLNQVRQGDIIRFITKDGQVIAFKFSNSSHTAVAFSSKESVYSNGTSVFNYQQMDEFDSGWGYDAENWVKSNGCKVTNGSFSANYIYSIKREADGSIYVDVETVLVEEEELEIDCD</sequence>
<reference evidence="2 4" key="1">
    <citation type="journal article" date="2022" name="bioRxiv">
        <title>Prophages regulate Shewanella fidelis 3313 motility and biofilm formation: implications for gut colonization dynamics in Ciona robusta.</title>
        <authorList>
            <person name="Natarajan O."/>
            <person name="Gibboney S.L."/>
            <person name="Young M.N."/>
            <person name="Lim S.J."/>
            <person name="Pluta N."/>
            <person name="Atkinson C.G."/>
            <person name="Leigh B.A."/>
            <person name="Liberti A."/>
            <person name="Kees E.D."/>
            <person name="Breitbart M."/>
            <person name="Gralnick J.A."/>
            <person name="Dishaw L.J."/>
        </authorList>
    </citation>
    <scope>NUCLEOTIDE SEQUENCE [LARGE SCALE GENOMIC DNA]</scope>
    <source>
        <strain evidence="2 4">JG4066</strain>
    </source>
</reference>
<evidence type="ECO:0008006" key="5">
    <source>
        <dbReference type="Google" id="ProtNLM"/>
    </source>
</evidence>
<proteinExistence type="predicted"/>
<comment type="caution">
    <text evidence="1">The sequence shown here is derived from an EMBL/GenBank/DDBJ whole genome shotgun (WGS) entry which is preliminary data.</text>
</comment>
<reference evidence="1" key="2">
    <citation type="submission" date="2022-11" db="EMBL/GenBank/DDBJ databases">
        <title>Prophages regulate Shewanella fidelis motility and biofilm formation: implications for gut colonization dynamics in Ciona robusta.</title>
        <authorList>
            <person name="Natarajan O."/>
            <person name="Gibboney S.L."/>
            <person name="Young M.N."/>
            <person name="Lim S.J."/>
            <person name="Pluta N."/>
            <person name="Atkinson C.G.F."/>
            <person name="Leigh B.A."/>
            <person name="Liberti A."/>
            <person name="Kees E."/>
            <person name="Breitbart M."/>
            <person name="Gralnick J."/>
            <person name="Dishaw L.J."/>
        </authorList>
    </citation>
    <scope>NUCLEOTIDE SEQUENCE</scope>
    <source>
        <strain evidence="1">3313</strain>
    </source>
</reference>
<evidence type="ECO:0000313" key="4">
    <source>
        <dbReference type="Proteomes" id="UP001271263"/>
    </source>
</evidence>
<gene>
    <name evidence="1" type="ORF">OS133_05325</name>
    <name evidence="2" type="ORF">OS134_09285</name>
</gene>
<dbReference type="EMBL" id="JAPMLE010000001">
    <property type="protein sequence ID" value="MDR8523106.1"/>
    <property type="molecule type" value="Genomic_DNA"/>
</dbReference>
<protein>
    <recommendedName>
        <fullName evidence="5">Secreted protein</fullName>
    </recommendedName>
</protein>
<keyword evidence="4" id="KW-1185">Reference proteome</keyword>
<dbReference type="AlphaFoldDB" id="A0AAW8NLL9"/>
<name>A0AAW8NLL9_9GAMM</name>
<organism evidence="1 3">
    <name type="scientific">Shewanella fidelis</name>
    <dbReference type="NCBI Taxonomy" id="173509"/>
    <lineage>
        <taxon>Bacteria</taxon>
        <taxon>Pseudomonadati</taxon>
        <taxon>Pseudomonadota</taxon>
        <taxon>Gammaproteobacteria</taxon>
        <taxon>Alteromonadales</taxon>
        <taxon>Shewanellaceae</taxon>
        <taxon>Shewanella</taxon>
    </lineage>
</organism>
<dbReference type="EMBL" id="JAPMLD010000003">
    <property type="protein sequence ID" value="MDW4824247.1"/>
    <property type="molecule type" value="Genomic_DNA"/>
</dbReference>
<evidence type="ECO:0000313" key="2">
    <source>
        <dbReference type="EMBL" id="MDW4824247.1"/>
    </source>
</evidence>
<dbReference type="Proteomes" id="UP001259340">
    <property type="component" value="Unassembled WGS sequence"/>
</dbReference>